<dbReference type="RefSeq" id="XP_024584320.1">
    <property type="nucleotide sequence ID" value="XM_024718974.1"/>
</dbReference>
<evidence type="ECO:0000313" key="1">
    <source>
        <dbReference type="EMBL" id="CEG47951.1"/>
    </source>
</evidence>
<name>A0A0P1B3K7_PLAHL</name>
<organism evidence="1 2">
    <name type="scientific">Plasmopara halstedii</name>
    <name type="common">Downy mildew of sunflower</name>
    <dbReference type="NCBI Taxonomy" id="4781"/>
    <lineage>
        <taxon>Eukaryota</taxon>
        <taxon>Sar</taxon>
        <taxon>Stramenopiles</taxon>
        <taxon>Oomycota</taxon>
        <taxon>Peronosporomycetes</taxon>
        <taxon>Peronosporales</taxon>
        <taxon>Peronosporaceae</taxon>
        <taxon>Plasmopara</taxon>
    </lineage>
</organism>
<protein>
    <submittedName>
        <fullName evidence="1">Uncharacterized protein</fullName>
    </submittedName>
</protein>
<reference evidence="2" key="1">
    <citation type="submission" date="2014-09" db="EMBL/GenBank/DDBJ databases">
        <authorList>
            <person name="Sharma Rahul"/>
            <person name="Thines Marco"/>
        </authorList>
    </citation>
    <scope>NUCLEOTIDE SEQUENCE [LARGE SCALE GENOMIC DNA]</scope>
</reference>
<accession>A0A0P1B3K7</accession>
<evidence type="ECO:0000313" key="2">
    <source>
        <dbReference type="Proteomes" id="UP000054928"/>
    </source>
</evidence>
<dbReference type="EMBL" id="CCYD01002875">
    <property type="protein sequence ID" value="CEG47951.1"/>
    <property type="molecule type" value="Genomic_DNA"/>
</dbReference>
<dbReference type="Proteomes" id="UP000054928">
    <property type="component" value="Unassembled WGS sequence"/>
</dbReference>
<keyword evidence="2" id="KW-1185">Reference proteome</keyword>
<sequence>MSIHNFEVAQGWSTDISRTIEACPKGDITLRGGNYSPKLSINGKLSLSICQTEPEVELISI</sequence>
<dbReference type="AlphaFoldDB" id="A0A0P1B3K7"/>
<dbReference type="GeneID" id="36400329"/>
<proteinExistence type="predicted"/>